<name>A0ABP0LNS9_9DINO</name>
<protein>
    <submittedName>
        <fullName evidence="2">Uncharacterized protein</fullName>
    </submittedName>
</protein>
<proteinExistence type="predicted"/>
<gene>
    <name evidence="2" type="ORF">SCF082_LOCUS23687</name>
</gene>
<feature type="transmembrane region" description="Helical" evidence="1">
    <location>
        <begin position="22"/>
        <end position="39"/>
    </location>
</feature>
<organism evidence="2 3">
    <name type="scientific">Durusdinium trenchii</name>
    <dbReference type="NCBI Taxonomy" id="1381693"/>
    <lineage>
        <taxon>Eukaryota</taxon>
        <taxon>Sar</taxon>
        <taxon>Alveolata</taxon>
        <taxon>Dinophyceae</taxon>
        <taxon>Suessiales</taxon>
        <taxon>Symbiodiniaceae</taxon>
        <taxon>Durusdinium</taxon>
    </lineage>
</organism>
<keyword evidence="3" id="KW-1185">Reference proteome</keyword>
<sequence length="105" mass="11770">AVLLPFHLAKTGGDFTADVLDIFRWIIIVGFFCLYKVWRSCEDYTIEGLSGLKYVLSLAGVLDAAVVALFIALQYGKLNKQKPVEPMSSSNTLDFVSYSRWAAWE</sequence>
<keyword evidence="1" id="KW-0812">Transmembrane</keyword>
<keyword evidence="1" id="KW-0472">Membrane</keyword>
<evidence type="ECO:0000313" key="3">
    <source>
        <dbReference type="Proteomes" id="UP001642464"/>
    </source>
</evidence>
<evidence type="ECO:0000313" key="2">
    <source>
        <dbReference type="EMBL" id="CAK9040856.1"/>
    </source>
</evidence>
<reference evidence="2 3" key="1">
    <citation type="submission" date="2024-02" db="EMBL/GenBank/DDBJ databases">
        <authorList>
            <person name="Chen Y."/>
            <person name="Shah S."/>
            <person name="Dougan E. K."/>
            <person name="Thang M."/>
            <person name="Chan C."/>
        </authorList>
    </citation>
    <scope>NUCLEOTIDE SEQUENCE [LARGE SCALE GENOMIC DNA]</scope>
</reference>
<feature type="non-terminal residue" evidence="2">
    <location>
        <position position="105"/>
    </location>
</feature>
<evidence type="ECO:0000256" key="1">
    <source>
        <dbReference type="SAM" id="Phobius"/>
    </source>
</evidence>
<feature type="transmembrane region" description="Helical" evidence="1">
    <location>
        <begin position="51"/>
        <end position="73"/>
    </location>
</feature>
<dbReference type="EMBL" id="CAXAMM010017321">
    <property type="protein sequence ID" value="CAK9040856.1"/>
    <property type="molecule type" value="Genomic_DNA"/>
</dbReference>
<dbReference type="Proteomes" id="UP001642464">
    <property type="component" value="Unassembled WGS sequence"/>
</dbReference>
<feature type="non-terminal residue" evidence="2">
    <location>
        <position position="1"/>
    </location>
</feature>
<accession>A0ABP0LNS9</accession>
<comment type="caution">
    <text evidence="2">The sequence shown here is derived from an EMBL/GenBank/DDBJ whole genome shotgun (WGS) entry which is preliminary data.</text>
</comment>
<keyword evidence="1" id="KW-1133">Transmembrane helix</keyword>